<proteinExistence type="inferred from homology"/>
<keyword evidence="15" id="KW-1185">Reference proteome</keyword>
<keyword evidence="6" id="KW-0812">Transmembrane</keyword>
<accession>A0A067LKW0</accession>
<dbReference type="SUPFAM" id="SSF57850">
    <property type="entry name" value="RING/U-box"/>
    <property type="match status" value="1"/>
</dbReference>
<evidence type="ECO:0000313" key="14">
    <source>
        <dbReference type="EMBL" id="KDP44984.1"/>
    </source>
</evidence>
<dbReference type="InterPro" id="IPR044600">
    <property type="entry name" value="ATL1/ATL16-like"/>
</dbReference>
<dbReference type="GO" id="GO:0008270">
    <property type="term" value="F:zinc ion binding"/>
    <property type="evidence" value="ECO:0007669"/>
    <property type="project" value="UniProtKB-KW"/>
</dbReference>
<evidence type="ECO:0000256" key="3">
    <source>
        <dbReference type="ARBA" id="ARBA00004906"/>
    </source>
</evidence>
<evidence type="ECO:0000256" key="10">
    <source>
        <dbReference type="ARBA" id="ARBA00022833"/>
    </source>
</evidence>
<dbReference type="PANTHER" id="PTHR46913">
    <property type="entry name" value="RING-H2 FINGER PROTEIN ATL16"/>
    <property type="match status" value="1"/>
</dbReference>
<evidence type="ECO:0000256" key="11">
    <source>
        <dbReference type="ARBA" id="ARBA00022989"/>
    </source>
</evidence>
<comment type="subcellular location">
    <subcellularLocation>
        <location evidence="2">Membrane</location>
        <topology evidence="2">Single-pass membrane protein</topology>
    </subcellularLocation>
</comment>
<dbReference type="Proteomes" id="UP000027138">
    <property type="component" value="Unassembled WGS sequence"/>
</dbReference>
<keyword evidence="11" id="KW-1133">Transmembrane helix</keyword>
<dbReference type="OrthoDB" id="8062037at2759"/>
<dbReference type="GO" id="GO:0061630">
    <property type="term" value="F:ubiquitin protein ligase activity"/>
    <property type="evidence" value="ECO:0007669"/>
    <property type="project" value="UniProtKB-EC"/>
</dbReference>
<keyword evidence="12" id="KW-0472">Membrane</keyword>
<dbReference type="GO" id="GO:0016020">
    <property type="term" value="C:membrane"/>
    <property type="evidence" value="ECO:0007669"/>
    <property type="project" value="UniProtKB-SubCell"/>
</dbReference>
<sequence length="64" mass="7196">MHSYHVACIDMWLYSHSNCPVCRTDAISPQLLLRMSNVSSEEPTAYDNITSGLQNVVVVQSRNL</sequence>
<dbReference type="AlphaFoldDB" id="A0A067LKW0"/>
<evidence type="ECO:0000256" key="13">
    <source>
        <dbReference type="ARBA" id="ARBA00024209"/>
    </source>
</evidence>
<evidence type="ECO:0000256" key="5">
    <source>
        <dbReference type="ARBA" id="ARBA00022679"/>
    </source>
</evidence>
<dbReference type="UniPathway" id="UPA00143"/>
<comment type="similarity">
    <text evidence="13">Belongs to the RING-type zinc finger family. ATL subfamily.</text>
</comment>
<evidence type="ECO:0000256" key="6">
    <source>
        <dbReference type="ARBA" id="ARBA00022692"/>
    </source>
</evidence>
<comment type="catalytic activity">
    <reaction evidence="1">
        <text>S-ubiquitinyl-[E2 ubiquitin-conjugating enzyme]-L-cysteine + [acceptor protein]-L-lysine = [E2 ubiquitin-conjugating enzyme]-L-cysteine + N(6)-ubiquitinyl-[acceptor protein]-L-lysine.</text>
        <dbReference type="EC" id="2.3.2.27"/>
    </reaction>
</comment>
<name>A0A067LKW0_JATCU</name>
<keyword evidence="5" id="KW-0808">Transferase</keyword>
<comment type="pathway">
    <text evidence="3">Protein modification; protein ubiquitination.</text>
</comment>
<organism evidence="14 15">
    <name type="scientific">Jatropha curcas</name>
    <name type="common">Barbados nut</name>
    <dbReference type="NCBI Taxonomy" id="180498"/>
    <lineage>
        <taxon>Eukaryota</taxon>
        <taxon>Viridiplantae</taxon>
        <taxon>Streptophyta</taxon>
        <taxon>Embryophyta</taxon>
        <taxon>Tracheophyta</taxon>
        <taxon>Spermatophyta</taxon>
        <taxon>Magnoliopsida</taxon>
        <taxon>eudicotyledons</taxon>
        <taxon>Gunneridae</taxon>
        <taxon>Pentapetalae</taxon>
        <taxon>rosids</taxon>
        <taxon>fabids</taxon>
        <taxon>Malpighiales</taxon>
        <taxon>Euphorbiaceae</taxon>
        <taxon>Crotonoideae</taxon>
        <taxon>Jatropheae</taxon>
        <taxon>Jatropha</taxon>
    </lineage>
</organism>
<evidence type="ECO:0000256" key="2">
    <source>
        <dbReference type="ARBA" id="ARBA00004167"/>
    </source>
</evidence>
<dbReference type="EC" id="2.3.2.27" evidence="4"/>
<evidence type="ECO:0000256" key="1">
    <source>
        <dbReference type="ARBA" id="ARBA00000900"/>
    </source>
</evidence>
<evidence type="ECO:0000256" key="12">
    <source>
        <dbReference type="ARBA" id="ARBA00023136"/>
    </source>
</evidence>
<evidence type="ECO:0000256" key="9">
    <source>
        <dbReference type="ARBA" id="ARBA00022786"/>
    </source>
</evidence>
<reference evidence="14 15" key="1">
    <citation type="journal article" date="2014" name="PLoS ONE">
        <title>Global Analysis of Gene Expression Profiles in Physic Nut (Jatropha curcas L.) Seedlings Exposed to Salt Stress.</title>
        <authorList>
            <person name="Zhang L."/>
            <person name="Zhang C."/>
            <person name="Wu P."/>
            <person name="Chen Y."/>
            <person name="Li M."/>
            <person name="Jiang H."/>
            <person name="Wu G."/>
        </authorList>
    </citation>
    <scope>NUCLEOTIDE SEQUENCE [LARGE SCALE GENOMIC DNA]</scope>
    <source>
        <strain evidence="15">cv. GZQX0401</strain>
        <tissue evidence="14">Young leaves</tissue>
    </source>
</reference>
<evidence type="ECO:0000256" key="7">
    <source>
        <dbReference type="ARBA" id="ARBA00022723"/>
    </source>
</evidence>
<keyword evidence="9" id="KW-0833">Ubl conjugation pathway</keyword>
<protein>
    <recommendedName>
        <fullName evidence="4">RING-type E3 ubiquitin transferase</fullName>
        <ecNumber evidence="4">2.3.2.27</ecNumber>
    </recommendedName>
</protein>
<dbReference type="PANTHER" id="PTHR46913:SF1">
    <property type="entry name" value="RING-H2 FINGER PROTEIN ATL16"/>
    <property type="match status" value="1"/>
</dbReference>
<keyword evidence="7" id="KW-0479">Metal-binding</keyword>
<evidence type="ECO:0000313" key="15">
    <source>
        <dbReference type="Proteomes" id="UP000027138"/>
    </source>
</evidence>
<dbReference type="STRING" id="180498.A0A067LKW0"/>
<dbReference type="GO" id="GO:0016567">
    <property type="term" value="P:protein ubiquitination"/>
    <property type="evidence" value="ECO:0007669"/>
    <property type="project" value="UniProtKB-UniPathway"/>
</dbReference>
<keyword evidence="10" id="KW-0862">Zinc</keyword>
<gene>
    <name evidence="14" type="ORF">JCGZ_01484</name>
</gene>
<keyword evidence="8" id="KW-0863">Zinc-finger</keyword>
<evidence type="ECO:0000256" key="4">
    <source>
        <dbReference type="ARBA" id="ARBA00012483"/>
    </source>
</evidence>
<dbReference type="InterPro" id="IPR013083">
    <property type="entry name" value="Znf_RING/FYVE/PHD"/>
</dbReference>
<dbReference type="Gene3D" id="3.30.40.10">
    <property type="entry name" value="Zinc/RING finger domain, C3HC4 (zinc finger)"/>
    <property type="match status" value="1"/>
</dbReference>
<dbReference type="EMBL" id="KK914240">
    <property type="protein sequence ID" value="KDP44984.1"/>
    <property type="molecule type" value="Genomic_DNA"/>
</dbReference>
<evidence type="ECO:0000256" key="8">
    <source>
        <dbReference type="ARBA" id="ARBA00022771"/>
    </source>
</evidence>